<comment type="caution">
    <text evidence="1">The sequence shown here is derived from an EMBL/GenBank/DDBJ whole genome shotgun (WGS) entry which is preliminary data.</text>
</comment>
<organism evidence="1 2">
    <name type="scientific">[Clostridium] symbiosum ATCC 14940</name>
    <dbReference type="NCBI Taxonomy" id="411472"/>
    <lineage>
        <taxon>Bacteria</taxon>
        <taxon>Bacillati</taxon>
        <taxon>Bacillota</taxon>
        <taxon>Clostridia</taxon>
        <taxon>Lachnospirales</taxon>
        <taxon>Lachnospiraceae</taxon>
        <taxon>Otoolea</taxon>
    </lineage>
</organism>
<evidence type="ECO:0000313" key="2">
    <source>
        <dbReference type="Proteomes" id="UP000016491"/>
    </source>
</evidence>
<dbReference type="Gene3D" id="3.40.630.10">
    <property type="entry name" value="Zn peptidases"/>
    <property type="match status" value="1"/>
</dbReference>
<name>A0ABC9TYM9_CLOSY</name>
<evidence type="ECO:0000313" key="1">
    <source>
        <dbReference type="EMBL" id="ERI77265.1"/>
    </source>
</evidence>
<protein>
    <submittedName>
        <fullName evidence="1">Uncharacterized protein</fullName>
    </submittedName>
</protein>
<dbReference type="EMBL" id="AWSU01000162">
    <property type="protein sequence ID" value="ERI77265.1"/>
    <property type="molecule type" value="Genomic_DNA"/>
</dbReference>
<accession>A0ABC9TYM9</accession>
<dbReference type="AlphaFoldDB" id="A0ABC9TYM9"/>
<proteinExistence type="predicted"/>
<gene>
    <name evidence="1" type="ORF">CLOSYM_02163</name>
</gene>
<dbReference type="Proteomes" id="UP000016491">
    <property type="component" value="Unassembled WGS sequence"/>
</dbReference>
<sequence length="53" mass="5895">MPGHSRQMVSQTGCSIGEKGMITAANVLALTALELFEKPELILRAWEEHEKNK</sequence>
<reference evidence="1 2" key="1">
    <citation type="submission" date="2013-07" db="EMBL/GenBank/DDBJ databases">
        <authorList>
            <person name="Weinstock G."/>
            <person name="Sodergren E."/>
            <person name="Wylie T."/>
            <person name="Fulton L."/>
            <person name="Fulton R."/>
            <person name="Fronick C."/>
            <person name="O'Laughlin M."/>
            <person name="Godfrey J."/>
            <person name="Miner T."/>
            <person name="Herter B."/>
            <person name="Appelbaum E."/>
            <person name="Cordes M."/>
            <person name="Lek S."/>
            <person name="Wollam A."/>
            <person name="Pepin K.H."/>
            <person name="Palsikar V.B."/>
            <person name="Mitreva M."/>
            <person name="Wilson R.K."/>
        </authorList>
    </citation>
    <scope>NUCLEOTIDE SEQUENCE [LARGE SCALE GENOMIC DNA]</scope>
    <source>
        <strain evidence="1 2">ATCC 14940</strain>
    </source>
</reference>